<organism evidence="8 9">
    <name type="scientific">Musa balbisiana</name>
    <name type="common">Banana</name>
    <dbReference type="NCBI Taxonomy" id="52838"/>
    <lineage>
        <taxon>Eukaryota</taxon>
        <taxon>Viridiplantae</taxon>
        <taxon>Streptophyta</taxon>
        <taxon>Embryophyta</taxon>
        <taxon>Tracheophyta</taxon>
        <taxon>Spermatophyta</taxon>
        <taxon>Magnoliopsida</taxon>
        <taxon>Liliopsida</taxon>
        <taxon>Zingiberales</taxon>
        <taxon>Musaceae</taxon>
        <taxon>Musa</taxon>
    </lineage>
</organism>
<sequence>MEGGVGPSRQHFVKALIPGFSKRMLIPRHFTERLACENHRERWATILSPLGKFWHVSIERDGHDMYFGNGWKEFTEAHDLCVGYFLVFCHEGNMVFTVKVFDWSGCLKEYNEIAGRFSEETKTSVEEDQAIDNASKSDIPKGVDCDSITSKLKTDNLECSDEEEESTPF</sequence>
<dbReference type="GO" id="GO:0005634">
    <property type="term" value="C:nucleus"/>
    <property type="evidence" value="ECO:0007669"/>
    <property type="project" value="UniProtKB-SubCell"/>
</dbReference>
<dbReference type="GO" id="GO:0003677">
    <property type="term" value="F:DNA binding"/>
    <property type="evidence" value="ECO:0007669"/>
    <property type="project" value="UniProtKB-KW"/>
</dbReference>
<keyword evidence="2" id="KW-0677">Repeat</keyword>
<evidence type="ECO:0000313" key="9">
    <source>
        <dbReference type="Proteomes" id="UP000317650"/>
    </source>
</evidence>
<keyword evidence="4" id="KW-0238">DNA-binding</keyword>
<keyword evidence="9" id="KW-1185">Reference proteome</keyword>
<dbReference type="Gene3D" id="2.40.330.10">
    <property type="entry name" value="DNA-binding pseudobarrel domain"/>
    <property type="match status" value="1"/>
</dbReference>
<dbReference type="InterPro" id="IPR015300">
    <property type="entry name" value="DNA-bd_pseudobarrel_sf"/>
</dbReference>
<evidence type="ECO:0000256" key="4">
    <source>
        <dbReference type="ARBA" id="ARBA00023125"/>
    </source>
</evidence>
<evidence type="ECO:0000256" key="1">
    <source>
        <dbReference type="ARBA" id="ARBA00004123"/>
    </source>
</evidence>
<dbReference type="PANTHER" id="PTHR31674:SF62">
    <property type="entry name" value="B3 DOMAIN-CONTAINING PROTEIN REM14-RELATED"/>
    <property type="match status" value="1"/>
</dbReference>
<evidence type="ECO:0000256" key="3">
    <source>
        <dbReference type="ARBA" id="ARBA00023015"/>
    </source>
</evidence>
<comment type="subcellular location">
    <subcellularLocation>
        <location evidence="1">Nucleus</location>
    </subcellularLocation>
</comment>
<dbReference type="Pfam" id="PF02362">
    <property type="entry name" value="B3"/>
    <property type="match status" value="1"/>
</dbReference>
<comment type="caution">
    <text evidence="8">The sequence shown here is derived from an EMBL/GenBank/DDBJ whole genome shotgun (WGS) entry which is preliminary data.</text>
</comment>
<dbReference type="InterPro" id="IPR003340">
    <property type="entry name" value="B3_DNA-bd"/>
</dbReference>
<evidence type="ECO:0000256" key="6">
    <source>
        <dbReference type="ARBA" id="ARBA00023242"/>
    </source>
</evidence>
<keyword evidence="3" id="KW-0805">Transcription regulation</keyword>
<evidence type="ECO:0000256" key="5">
    <source>
        <dbReference type="ARBA" id="ARBA00023163"/>
    </source>
</evidence>
<dbReference type="AlphaFoldDB" id="A0A4V4H7I6"/>
<evidence type="ECO:0000313" key="8">
    <source>
        <dbReference type="EMBL" id="THU64006.1"/>
    </source>
</evidence>
<dbReference type="STRING" id="52838.A0A4V4H7I6"/>
<protein>
    <recommendedName>
        <fullName evidence="7">TF-B3 domain-containing protein</fullName>
    </recommendedName>
</protein>
<dbReference type="EMBL" id="PYDT01000004">
    <property type="protein sequence ID" value="THU64006.1"/>
    <property type="molecule type" value="Genomic_DNA"/>
</dbReference>
<gene>
    <name evidence="8" type="ORF">C4D60_Mb01t21880</name>
</gene>
<dbReference type="SUPFAM" id="SSF101936">
    <property type="entry name" value="DNA-binding pseudobarrel domain"/>
    <property type="match status" value="1"/>
</dbReference>
<dbReference type="InterPro" id="IPR039218">
    <property type="entry name" value="REM_fam"/>
</dbReference>
<dbReference type="CDD" id="cd10017">
    <property type="entry name" value="B3_DNA"/>
    <property type="match status" value="1"/>
</dbReference>
<name>A0A4V4H7I6_MUSBA</name>
<keyword evidence="5" id="KW-0804">Transcription</keyword>
<keyword evidence="6" id="KW-0539">Nucleus</keyword>
<accession>A0A4V4H7I6</accession>
<dbReference type="Proteomes" id="UP000317650">
    <property type="component" value="Chromosome 1"/>
</dbReference>
<evidence type="ECO:0000259" key="7">
    <source>
        <dbReference type="PROSITE" id="PS50863"/>
    </source>
</evidence>
<feature type="domain" description="TF-B3" evidence="7">
    <location>
        <begin position="9"/>
        <end position="104"/>
    </location>
</feature>
<reference evidence="8 9" key="1">
    <citation type="journal article" date="2019" name="Nat. Plants">
        <title>Genome sequencing of Musa balbisiana reveals subgenome evolution and function divergence in polyploid bananas.</title>
        <authorList>
            <person name="Yao X."/>
        </authorList>
    </citation>
    <scope>NUCLEOTIDE SEQUENCE [LARGE SCALE GENOMIC DNA]</scope>
    <source>
        <strain evidence="9">cv. DH-PKW</strain>
        <tissue evidence="8">Leaves</tissue>
    </source>
</reference>
<evidence type="ECO:0000256" key="2">
    <source>
        <dbReference type="ARBA" id="ARBA00022737"/>
    </source>
</evidence>
<proteinExistence type="predicted"/>
<dbReference type="PROSITE" id="PS50863">
    <property type="entry name" value="B3"/>
    <property type="match status" value="1"/>
</dbReference>
<dbReference type="SMART" id="SM01019">
    <property type="entry name" value="B3"/>
    <property type="match status" value="1"/>
</dbReference>
<dbReference type="PANTHER" id="PTHR31674">
    <property type="entry name" value="B3 DOMAIN-CONTAINING PROTEIN REM-LIKE 3-RELATED"/>
    <property type="match status" value="1"/>
</dbReference>